<dbReference type="Pfam" id="PF20684">
    <property type="entry name" value="Fung_rhodopsin"/>
    <property type="match status" value="1"/>
</dbReference>
<dbReference type="PANTHER" id="PTHR33048:SF156">
    <property type="entry name" value="INTEGRAL MEMBRANE PROTEIN"/>
    <property type="match status" value="1"/>
</dbReference>
<feature type="region of interest" description="Disordered" evidence="6">
    <location>
        <begin position="353"/>
        <end position="375"/>
    </location>
</feature>
<name>A0ABY0H921_9PEZI</name>
<comment type="subcellular location">
    <subcellularLocation>
        <location evidence="1">Membrane</location>
        <topology evidence="1">Multi-pass membrane protein</topology>
    </subcellularLocation>
</comment>
<feature type="transmembrane region" description="Helical" evidence="7">
    <location>
        <begin position="191"/>
        <end position="212"/>
    </location>
</feature>
<feature type="transmembrane region" description="Helical" evidence="7">
    <location>
        <begin position="29"/>
        <end position="48"/>
    </location>
</feature>
<evidence type="ECO:0000256" key="1">
    <source>
        <dbReference type="ARBA" id="ARBA00004141"/>
    </source>
</evidence>
<feature type="compositionally biased region" description="Low complexity" evidence="6">
    <location>
        <begin position="296"/>
        <end position="309"/>
    </location>
</feature>
<keyword evidence="3 7" id="KW-1133">Transmembrane helix</keyword>
<evidence type="ECO:0000259" key="8">
    <source>
        <dbReference type="Pfam" id="PF20684"/>
    </source>
</evidence>
<accession>A0ABY0H921</accession>
<comment type="caution">
    <text evidence="9">The sequence shown here is derived from an EMBL/GenBank/DDBJ whole genome shotgun (WGS) entry which is preliminary data.</text>
</comment>
<evidence type="ECO:0000256" key="3">
    <source>
        <dbReference type="ARBA" id="ARBA00022989"/>
    </source>
</evidence>
<protein>
    <recommendedName>
        <fullName evidence="8">Rhodopsin domain-containing protein</fullName>
    </recommendedName>
</protein>
<feature type="domain" description="Rhodopsin" evidence="8">
    <location>
        <begin position="46"/>
        <end position="286"/>
    </location>
</feature>
<evidence type="ECO:0000256" key="6">
    <source>
        <dbReference type="SAM" id="MobiDB-lite"/>
    </source>
</evidence>
<reference evidence="9 10" key="1">
    <citation type="submission" date="2018-06" db="EMBL/GenBank/DDBJ databases">
        <title>Complete Genomes of Monosporascus.</title>
        <authorList>
            <person name="Robinson A.J."/>
            <person name="Natvig D.O."/>
        </authorList>
    </citation>
    <scope>NUCLEOTIDE SEQUENCE [LARGE SCALE GENOMIC DNA]</scope>
    <source>
        <strain evidence="9 10">CBS 609.92</strain>
    </source>
</reference>
<dbReference type="EMBL" id="QJNS01000098">
    <property type="protein sequence ID" value="RYO87633.1"/>
    <property type="molecule type" value="Genomic_DNA"/>
</dbReference>
<organism evidence="9 10">
    <name type="scientific">Monosporascus cannonballus</name>
    <dbReference type="NCBI Taxonomy" id="155416"/>
    <lineage>
        <taxon>Eukaryota</taxon>
        <taxon>Fungi</taxon>
        <taxon>Dikarya</taxon>
        <taxon>Ascomycota</taxon>
        <taxon>Pezizomycotina</taxon>
        <taxon>Sordariomycetes</taxon>
        <taxon>Xylariomycetidae</taxon>
        <taxon>Xylariales</taxon>
        <taxon>Xylariales incertae sedis</taxon>
        <taxon>Monosporascus</taxon>
    </lineage>
</organism>
<feature type="compositionally biased region" description="Polar residues" evidence="6">
    <location>
        <begin position="323"/>
        <end position="333"/>
    </location>
</feature>
<dbReference type="InterPro" id="IPR052337">
    <property type="entry name" value="SAT4-like"/>
</dbReference>
<evidence type="ECO:0000256" key="5">
    <source>
        <dbReference type="ARBA" id="ARBA00038359"/>
    </source>
</evidence>
<feature type="transmembrane region" description="Helical" evidence="7">
    <location>
        <begin position="224"/>
        <end position="243"/>
    </location>
</feature>
<comment type="similarity">
    <text evidence="5">Belongs to the SAT4 family.</text>
</comment>
<dbReference type="InterPro" id="IPR049326">
    <property type="entry name" value="Rhodopsin_dom_fungi"/>
</dbReference>
<evidence type="ECO:0000313" key="10">
    <source>
        <dbReference type="Proteomes" id="UP000294003"/>
    </source>
</evidence>
<evidence type="ECO:0000256" key="7">
    <source>
        <dbReference type="SAM" id="Phobius"/>
    </source>
</evidence>
<sequence>MATLTPDELRALPPEYLAENNNSQKLMDISVSFIAIPTIIYALFLLSRTLYATRNGWETWVLYPLSYLLTMGACAIGILLVQIGGAGRHTAYFLLNDPSTITTYLKLQTATEFVYMAGVTVPKVTILLLYLRIFPQRKIRIITWIVIGVVVTNFFTSGVIVGFTICRPFAYKWNKTIPGGRCADLMAAYRLISIPNLVTDLAILFLPFYPLWHLQMSKTWKVGIFLTFMTGSLGIITAIIRFVGFYTVDLLSDPTYLSIDTMAYSIIEPGAYFICSCLPGIKPLLRVLYKKSGLTSASSRPSKSRASAKNELDIPLGNPGGSYKTSVSASKRPNFSKDDDRIGLIRLEEEVHVDNTSRSNSEAGAGASWRAKAES</sequence>
<evidence type="ECO:0000313" key="9">
    <source>
        <dbReference type="EMBL" id="RYO87633.1"/>
    </source>
</evidence>
<evidence type="ECO:0000256" key="4">
    <source>
        <dbReference type="ARBA" id="ARBA00023136"/>
    </source>
</evidence>
<evidence type="ECO:0000256" key="2">
    <source>
        <dbReference type="ARBA" id="ARBA00022692"/>
    </source>
</evidence>
<feature type="region of interest" description="Disordered" evidence="6">
    <location>
        <begin position="295"/>
        <end position="338"/>
    </location>
</feature>
<dbReference type="PANTHER" id="PTHR33048">
    <property type="entry name" value="PTH11-LIKE INTEGRAL MEMBRANE PROTEIN (AFU_ORTHOLOGUE AFUA_5G11245)"/>
    <property type="match status" value="1"/>
</dbReference>
<keyword evidence="2 7" id="KW-0812">Transmembrane</keyword>
<feature type="transmembrane region" description="Helical" evidence="7">
    <location>
        <begin position="113"/>
        <end position="131"/>
    </location>
</feature>
<keyword evidence="4 7" id="KW-0472">Membrane</keyword>
<keyword evidence="10" id="KW-1185">Reference proteome</keyword>
<feature type="transmembrane region" description="Helical" evidence="7">
    <location>
        <begin position="143"/>
        <end position="171"/>
    </location>
</feature>
<proteinExistence type="inferred from homology"/>
<feature type="transmembrane region" description="Helical" evidence="7">
    <location>
        <begin position="60"/>
        <end position="83"/>
    </location>
</feature>
<gene>
    <name evidence="9" type="ORF">DL762_004177</name>
</gene>
<dbReference type="Proteomes" id="UP000294003">
    <property type="component" value="Unassembled WGS sequence"/>
</dbReference>
<feature type="transmembrane region" description="Helical" evidence="7">
    <location>
        <begin position="263"/>
        <end position="281"/>
    </location>
</feature>